<dbReference type="RefSeq" id="WP_089772572.1">
    <property type="nucleotide sequence ID" value="NZ_FNTX01000001.1"/>
</dbReference>
<accession>A0A1H5GV01</accession>
<dbReference type="OrthoDB" id="9837939at2"/>
<evidence type="ECO:0000313" key="2">
    <source>
        <dbReference type="EMBL" id="SEE19291.1"/>
    </source>
</evidence>
<evidence type="ECO:0000256" key="1">
    <source>
        <dbReference type="SAM" id="Phobius"/>
    </source>
</evidence>
<proteinExistence type="predicted"/>
<dbReference type="STRING" id="648782.SAMN04488554_1761"/>
<sequence length="195" mass="20350">MDALRTVSLLAGLSLVMIVLTLPLVSAVPALGAGSRLLLKASQGRVSGLWRELPGDVRRALPTTWFLGPASVAVGAISVLNLAFLAGQATLAAGAFYAVNVSALLIAVWWLAACVHELAEDPEVARAELVRRATSRATRFGLWHVAVLLGAALTVALVIYVPLVGVIFGPGLALYLGRVAAPRPTTSLRPCRGDL</sequence>
<evidence type="ECO:0000313" key="3">
    <source>
        <dbReference type="Proteomes" id="UP000199220"/>
    </source>
</evidence>
<feature type="transmembrane region" description="Helical" evidence="1">
    <location>
        <begin position="91"/>
        <end position="112"/>
    </location>
</feature>
<keyword evidence="1" id="KW-1133">Transmembrane helix</keyword>
<feature type="transmembrane region" description="Helical" evidence="1">
    <location>
        <begin position="142"/>
        <end position="168"/>
    </location>
</feature>
<keyword evidence="3" id="KW-1185">Reference proteome</keyword>
<dbReference type="EMBL" id="FNTX01000001">
    <property type="protein sequence ID" value="SEE19291.1"/>
    <property type="molecule type" value="Genomic_DNA"/>
</dbReference>
<evidence type="ECO:0008006" key="4">
    <source>
        <dbReference type="Google" id="ProtNLM"/>
    </source>
</evidence>
<gene>
    <name evidence="2" type="ORF">SAMN04488554_1761</name>
</gene>
<dbReference type="Proteomes" id="UP000199220">
    <property type="component" value="Unassembled WGS sequence"/>
</dbReference>
<keyword evidence="1" id="KW-0472">Membrane</keyword>
<name>A0A1H5GV01_9MICO</name>
<protein>
    <recommendedName>
        <fullName evidence="4">DUF4013 domain-containing protein</fullName>
    </recommendedName>
</protein>
<dbReference type="AlphaFoldDB" id="A0A1H5GV01"/>
<organism evidence="2 3">
    <name type="scientific">Ruania alba</name>
    <dbReference type="NCBI Taxonomy" id="648782"/>
    <lineage>
        <taxon>Bacteria</taxon>
        <taxon>Bacillati</taxon>
        <taxon>Actinomycetota</taxon>
        <taxon>Actinomycetes</taxon>
        <taxon>Micrococcales</taxon>
        <taxon>Ruaniaceae</taxon>
        <taxon>Ruania</taxon>
    </lineage>
</organism>
<feature type="transmembrane region" description="Helical" evidence="1">
    <location>
        <begin position="65"/>
        <end position="84"/>
    </location>
</feature>
<keyword evidence="1" id="KW-0812">Transmembrane</keyword>
<reference evidence="3" key="1">
    <citation type="submission" date="2016-10" db="EMBL/GenBank/DDBJ databases">
        <authorList>
            <person name="Varghese N."/>
            <person name="Submissions S."/>
        </authorList>
    </citation>
    <scope>NUCLEOTIDE SEQUENCE [LARGE SCALE GENOMIC DNA]</scope>
    <source>
        <strain evidence="3">DSM 21368</strain>
    </source>
</reference>